<sequence>MADVEERPGRQLATNLRELMKQVDIRTGTDRDTNVNMEERDNESVASASVRDIFARARTNIPTPGSRITRPRGLSIDSDVLSTNDGDDASTVEDTPIARVPPTAAALHALRQRLETASDASDLTGWDRSARSLLTTRGQASQSRLNVYDDGSNLLDEDLDQVPALTVSHVDFAPSVSNSSQTTSVGTTPRQRPPVIPRGPSLQSASIADRLAGIPDDGLDFDDTDREDFDRNVTGDDSDDLLHQENDLLRSSSPPPPDSPMKPQVRPISGSWENVMPEGSVMSLPNVDGRRPEQRQELGSSGGSGESSGSRLMQAIQDEEDSYQRRQDKSGSTVVGDETQRPSTSPDKANRPTSRLSTSSRSRLPLAKASTSSTPKSTPTSSSKPAPMPSKPAPASTKSTPVADRPGHRATRSDVAFPSSQDGPTRPVGRLAPETSRIPRPTSPGPGAHPASRLDGPQSPASPRTSIIPPVTPSRIPRVSMSNSPRSSIDGSPSHMVRSVSAATPSRTRATSALGTHPPVTPSRTRATSAMASNGTPPKTDVDREQEWGKHLPQLTHANLRMKHDQMDTVQSYLSGMSPEGKSVAGRSRPTTPSFVGYSRKGTSEVSSSQGSAGSDEDTELRRSRKLSLASAKGTKSGWELRGSPPAPSVTRSPGIVRTTSLKTPSKAGAATMRHSLSFTGSPSTTGSDRGMSPLNSPRKLSNRGSTEFVSPKEYKALRERDWGRPAGSRALSITHVRTRGGTPGAARKRVVSGGSLAGSDAGLTSPVRERTGSAKARPHTVHMGGSYMSAGAPSLEQLGREPLDGGFEDDEMSESVLEWQRRQQSIEDLQEETEVEMEITRPESPSPPSPSRSIPLPDSPPPPTRPLQRGTTPPRPLSRNHSVPKVQLHPPQEPSVSLFGNGMVGESTTLESSRGRRDSLRRDSTIRGERETTVREERRDSTRDERRESTREEYASQEEEHPDSPTHLTFAQPDSPTISFMDTLPPLPEPPSDDEHSVVVQPVRPSVNTRLNRIAREPSPGSGSGSEKTPRASTMSLRVPSPRVPTPPEPETAKEAPTTSWLGLEPSPVQADKLEVPRPIRTRSRSNTLGTSLPRVDVNAFAQRDEIDSAATPIATRWNPPAREEKKPVEVKAPRKISPLASQASSPAIQNSTPLPSTSSAVPPALQARHSDPQLPPMMSQKGKEILQRMQLQAATLARDLKVESQQAIPQGDETKPETDQIVQLSVTARAERERLEKLRQARGPKEQIRVVEVPVRRRSISWILFSILVSALCIWLALYALSHHATNVYLDPLYPVLYGGDNNPLRSARSIDTFPTAWHMYLVPKSGIEHWLTPITQKLWALPTNWRPS</sequence>
<comment type="caution">
    <text evidence="3">The sequence shown here is derived from an EMBL/GenBank/DDBJ whole genome shotgun (WGS) entry which is preliminary data.</text>
</comment>
<feature type="region of interest" description="Disordered" evidence="1">
    <location>
        <begin position="729"/>
        <end position="1092"/>
    </location>
</feature>
<feature type="compositionally biased region" description="Acidic residues" evidence="1">
    <location>
        <begin position="829"/>
        <end position="838"/>
    </location>
</feature>
<feature type="compositionally biased region" description="Polar residues" evidence="1">
    <location>
        <begin position="480"/>
        <end position="491"/>
    </location>
</feature>
<feature type="region of interest" description="Disordered" evidence="1">
    <location>
        <begin position="173"/>
        <end position="545"/>
    </location>
</feature>
<feature type="compositionally biased region" description="Low complexity" evidence="1">
    <location>
        <begin position="498"/>
        <end position="513"/>
    </location>
</feature>
<proteinExistence type="predicted"/>
<dbReference type="Proteomes" id="UP000663853">
    <property type="component" value="Unassembled WGS sequence"/>
</dbReference>
<feature type="compositionally biased region" description="Polar residues" evidence="1">
    <location>
        <begin position="1141"/>
        <end position="1162"/>
    </location>
</feature>
<feature type="compositionally biased region" description="Polar residues" evidence="1">
    <location>
        <begin position="522"/>
        <end position="537"/>
    </location>
</feature>
<feature type="compositionally biased region" description="Low complexity" evidence="1">
    <location>
        <begin position="604"/>
        <end position="614"/>
    </location>
</feature>
<reference evidence="3" key="1">
    <citation type="submission" date="2021-01" db="EMBL/GenBank/DDBJ databases">
        <authorList>
            <person name="Kaushik A."/>
        </authorList>
    </citation>
    <scope>NUCLEOTIDE SEQUENCE</scope>
    <source>
        <strain evidence="3">AG6-10EEA</strain>
    </source>
</reference>
<feature type="compositionally biased region" description="Low complexity" evidence="1">
    <location>
        <begin position="351"/>
        <end position="385"/>
    </location>
</feature>
<feature type="region of interest" description="Disordered" evidence="1">
    <location>
        <begin position="61"/>
        <end position="98"/>
    </location>
</feature>
<feature type="region of interest" description="Disordered" evidence="1">
    <location>
        <begin position="567"/>
        <end position="713"/>
    </location>
</feature>
<evidence type="ECO:0000313" key="3">
    <source>
        <dbReference type="EMBL" id="CAE6438638.1"/>
    </source>
</evidence>
<feature type="compositionally biased region" description="Polar residues" evidence="1">
    <location>
        <begin position="967"/>
        <end position="981"/>
    </location>
</feature>
<keyword evidence="2" id="KW-1133">Transmembrane helix</keyword>
<accession>A0A8H3AQU1</accession>
<feature type="compositionally biased region" description="Low complexity" evidence="1">
    <location>
        <begin position="753"/>
        <end position="766"/>
    </location>
</feature>
<keyword evidence="2" id="KW-0812">Transmembrane</keyword>
<evidence type="ECO:0000313" key="4">
    <source>
        <dbReference type="Proteomes" id="UP000663853"/>
    </source>
</evidence>
<feature type="compositionally biased region" description="Basic and acidic residues" evidence="1">
    <location>
        <begin position="914"/>
        <end position="965"/>
    </location>
</feature>
<feature type="region of interest" description="Disordered" evidence="1">
    <location>
        <begin position="1110"/>
        <end position="1180"/>
    </location>
</feature>
<keyword evidence="2" id="KW-0472">Membrane</keyword>
<protein>
    <submittedName>
        <fullName evidence="3">Uncharacterized protein</fullName>
    </submittedName>
</protein>
<gene>
    <name evidence="3" type="ORF">RDB_LOCUS33756</name>
</gene>
<feature type="compositionally biased region" description="Polar residues" evidence="1">
    <location>
        <begin position="175"/>
        <end position="190"/>
    </location>
</feature>
<dbReference type="EMBL" id="CAJMXA010000657">
    <property type="protein sequence ID" value="CAE6438638.1"/>
    <property type="molecule type" value="Genomic_DNA"/>
</dbReference>
<feature type="compositionally biased region" description="Acidic residues" evidence="1">
    <location>
        <begin position="217"/>
        <end position="227"/>
    </location>
</feature>
<organism evidence="3 4">
    <name type="scientific">Rhizoctonia solani</name>
    <dbReference type="NCBI Taxonomy" id="456999"/>
    <lineage>
        <taxon>Eukaryota</taxon>
        <taxon>Fungi</taxon>
        <taxon>Dikarya</taxon>
        <taxon>Basidiomycota</taxon>
        <taxon>Agaricomycotina</taxon>
        <taxon>Agaricomycetes</taxon>
        <taxon>Cantharellales</taxon>
        <taxon>Ceratobasidiaceae</taxon>
        <taxon>Rhizoctonia</taxon>
    </lineage>
</organism>
<evidence type="ECO:0000256" key="2">
    <source>
        <dbReference type="SAM" id="Phobius"/>
    </source>
</evidence>
<feature type="compositionally biased region" description="Basic and acidic residues" evidence="1">
    <location>
        <begin position="1123"/>
        <end position="1134"/>
    </location>
</feature>
<feature type="compositionally biased region" description="Polar residues" evidence="1">
    <location>
        <begin position="675"/>
        <end position="709"/>
    </location>
</feature>
<name>A0A8H3AQU1_9AGAM</name>
<evidence type="ECO:0000256" key="1">
    <source>
        <dbReference type="SAM" id="MobiDB-lite"/>
    </source>
</evidence>
<feature type="transmembrane region" description="Helical" evidence="2">
    <location>
        <begin position="1262"/>
        <end position="1283"/>
    </location>
</feature>
<feature type="compositionally biased region" description="Basic and acidic residues" evidence="1">
    <location>
        <begin position="228"/>
        <end position="248"/>
    </location>
</feature>